<dbReference type="Pfam" id="PF13715">
    <property type="entry name" value="CarbopepD_reg_2"/>
    <property type="match status" value="1"/>
</dbReference>
<keyword evidence="10" id="KW-1185">Reference proteome</keyword>
<name>A0A552V2N2_9FLAO</name>
<dbReference type="EMBL" id="VJVZ01000005">
    <property type="protein sequence ID" value="TRW24732.1"/>
    <property type="molecule type" value="Genomic_DNA"/>
</dbReference>
<keyword evidence="3 7" id="KW-1134">Transmembrane beta strand</keyword>
<dbReference type="Pfam" id="PF07715">
    <property type="entry name" value="Plug"/>
    <property type="match status" value="1"/>
</dbReference>
<reference evidence="9 10" key="1">
    <citation type="submission" date="2019-07" db="EMBL/GenBank/DDBJ databases">
        <title>Flavobacterium sp. nov., isolated from glacier ice.</title>
        <authorList>
            <person name="Liu Q."/>
            <person name="Xin Y.-H."/>
        </authorList>
    </citation>
    <scope>NUCLEOTIDE SEQUENCE [LARGE SCALE GENOMIC DNA]</scope>
    <source>
        <strain evidence="9 10">ZT4R6</strain>
    </source>
</reference>
<evidence type="ECO:0000313" key="9">
    <source>
        <dbReference type="EMBL" id="TRW24732.1"/>
    </source>
</evidence>
<proteinExistence type="inferred from homology"/>
<comment type="caution">
    <text evidence="9">The sequence shown here is derived from an EMBL/GenBank/DDBJ whole genome shotgun (WGS) entry which is preliminary data.</text>
</comment>
<dbReference type="Gene3D" id="2.40.170.20">
    <property type="entry name" value="TonB-dependent receptor, beta-barrel domain"/>
    <property type="match status" value="1"/>
</dbReference>
<dbReference type="InterPro" id="IPR008969">
    <property type="entry name" value="CarboxyPept-like_regulatory"/>
</dbReference>
<evidence type="ECO:0000256" key="6">
    <source>
        <dbReference type="ARBA" id="ARBA00023237"/>
    </source>
</evidence>
<organism evidence="9 10">
    <name type="scientific">Flavobacterium zepuense</name>
    <dbReference type="NCBI Taxonomy" id="2593302"/>
    <lineage>
        <taxon>Bacteria</taxon>
        <taxon>Pseudomonadati</taxon>
        <taxon>Bacteroidota</taxon>
        <taxon>Flavobacteriia</taxon>
        <taxon>Flavobacteriales</taxon>
        <taxon>Flavobacteriaceae</taxon>
        <taxon>Flavobacterium</taxon>
    </lineage>
</organism>
<keyword evidence="9" id="KW-0675">Receptor</keyword>
<keyword evidence="5 7" id="KW-0472">Membrane</keyword>
<accession>A0A552V2N2</accession>
<keyword evidence="6 7" id="KW-0998">Cell outer membrane</keyword>
<dbReference type="PROSITE" id="PS52016">
    <property type="entry name" value="TONB_DEPENDENT_REC_3"/>
    <property type="match status" value="1"/>
</dbReference>
<dbReference type="Gene3D" id="2.170.130.10">
    <property type="entry name" value="TonB-dependent receptor, plug domain"/>
    <property type="match status" value="1"/>
</dbReference>
<evidence type="ECO:0000256" key="7">
    <source>
        <dbReference type="PROSITE-ProRule" id="PRU01360"/>
    </source>
</evidence>
<dbReference type="NCBIfam" id="TIGR04056">
    <property type="entry name" value="OMP_RagA_SusC"/>
    <property type="match status" value="1"/>
</dbReference>
<gene>
    <name evidence="9" type="ORF">FMM05_09515</name>
</gene>
<sequence length="1012" mass="111201">MMKITNLMRRISGGFLTREFAGFVLLLFSVCTASAQSTITGKITSKEDGLGLPGASVLVKGTSNSAATDLDGAFSITASANDVLVFSYVGYTPQEIPVGNKTTIDVALTSESTTLNDVVVVGYSTVKKSDITGAVSVVNVADIKKTVSYDVAKMLQGQVAGVSVQSSGEPGGFVNIKIRGITSFGNNNPLFVIDGMIVDNPYDFNPGEIESMQVLKDATAAAIYGVRGANGVVIITTKKGKEGKLTINYKSVVGFQTVPQKLDVTNREQYQQITNASFVNAGRPILPGNDPASEFYINNVDTDWQDAAYKTGIIQNHSLTFSAGSETLNYSMNVDYFKNTSYVDTPQDYQRYSTTMNLGGKKGKFKYGGKLAYTNSDKENFNNYIAGGAGAIINLLQAIPTMPVYDDNRLGGYGGADNLTQQAITLNVIGFNTLNQNSSERARFIGNVWGELEIIKGLRYTLRASADRTDYKNRLFVPPSDLGWYYITTNDEASLDITNGSSVRTIIDNLVNYDFELGKHSFGLLAGNVMEDRKDYSHFTRGVGFEPGEISHLEYANDLNAQERQVHETRLSYLGSLKYSYDDRYFLTANFRNDQSSLFREELNSSNYYGISGAWKLHNDIKLPEWWDTAKIRTGYGTIGNNGVNPYSYTSVVNQFANYTFGNGTAIAPGTTVTQIVDRNIQWEKTNTANVAVELGMLNNKIQFTAEYYIKTTEDIIANIPLPMSSGDVDLVYSTNAAKVRNKGLELTLGYTNNDHAFQYSINANVGTLKNEVLATGGDNLPIYGTNSKTEVGRSLGELYGYVAEGIFQNQADVDAHANQPGAVPGDVKFKDVDGDGLITDDDRTFLGVTIPKVNYGLNFSANYKAFDFSMFWQGNAGNHVYNGTYNSLMIGGLLNHSTDMLNYWTPENTNTNVPRPDFLETNQNARGSSRFVEKGDYIKLQNIQIGYTVPLKDNKFIEKLRVYTSGQNILTLSGYKSYDPDFMNDGLFNRGYDLGSFPNPRTILFGVEVNF</sequence>
<dbReference type="SUPFAM" id="SSF56935">
    <property type="entry name" value="Porins"/>
    <property type="match status" value="1"/>
</dbReference>
<dbReference type="InterPro" id="IPR012910">
    <property type="entry name" value="Plug_dom"/>
</dbReference>
<feature type="domain" description="TonB-dependent receptor plug" evidence="8">
    <location>
        <begin position="128"/>
        <end position="232"/>
    </location>
</feature>
<evidence type="ECO:0000313" key="10">
    <source>
        <dbReference type="Proteomes" id="UP000320643"/>
    </source>
</evidence>
<dbReference type="Gene3D" id="2.60.40.1120">
    <property type="entry name" value="Carboxypeptidase-like, regulatory domain"/>
    <property type="match status" value="1"/>
</dbReference>
<dbReference type="InterPro" id="IPR023997">
    <property type="entry name" value="TonB-dep_OMP_SusC/RagA_CS"/>
</dbReference>
<dbReference type="InterPro" id="IPR039426">
    <property type="entry name" value="TonB-dep_rcpt-like"/>
</dbReference>
<dbReference type="OrthoDB" id="9768177at2"/>
<dbReference type="GO" id="GO:0009279">
    <property type="term" value="C:cell outer membrane"/>
    <property type="evidence" value="ECO:0007669"/>
    <property type="project" value="UniProtKB-SubCell"/>
</dbReference>
<evidence type="ECO:0000259" key="8">
    <source>
        <dbReference type="Pfam" id="PF07715"/>
    </source>
</evidence>
<comment type="similarity">
    <text evidence="7">Belongs to the TonB-dependent receptor family.</text>
</comment>
<comment type="subcellular location">
    <subcellularLocation>
        <location evidence="1 7">Cell outer membrane</location>
        <topology evidence="1 7">Multi-pass membrane protein</topology>
    </subcellularLocation>
</comment>
<evidence type="ECO:0000256" key="1">
    <source>
        <dbReference type="ARBA" id="ARBA00004571"/>
    </source>
</evidence>
<evidence type="ECO:0000256" key="3">
    <source>
        <dbReference type="ARBA" id="ARBA00022452"/>
    </source>
</evidence>
<evidence type="ECO:0000256" key="2">
    <source>
        <dbReference type="ARBA" id="ARBA00022448"/>
    </source>
</evidence>
<evidence type="ECO:0000256" key="4">
    <source>
        <dbReference type="ARBA" id="ARBA00022692"/>
    </source>
</evidence>
<protein>
    <submittedName>
        <fullName evidence="9">TonB-dependent receptor</fullName>
    </submittedName>
</protein>
<dbReference type="SUPFAM" id="SSF49464">
    <property type="entry name" value="Carboxypeptidase regulatory domain-like"/>
    <property type="match status" value="1"/>
</dbReference>
<keyword evidence="4 7" id="KW-0812">Transmembrane</keyword>
<dbReference type="NCBIfam" id="TIGR04057">
    <property type="entry name" value="SusC_RagA_signa"/>
    <property type="match status" value="1"/>
</dbReference>
<dbReference type="InterPro" id="IPR023996">
    <property type="entry name" value="TonB-dep_OMP_SusC/RagA"/>
</dbReference>
<dbReference type="AlphaFoldDB" id="A0A552V2N2"/>
<evidence type="ECO:0000256" key="5">
    <source>
        <dbReference type="ARBA" id="ARBA00023136"/>
    </source>
</evidence>
<dbReference type="Proteomes" id="UP000320643">
    <property type="component" value="Unassembled WGS sequence"/>
</dbReference>
<keyword evidence="2 7" id="KW-0813">Transport</keyword>
<dbReference type="RefSeq" id="WP_143373136.1">
    <property type="nucleotide sequence ID" value="NZ_VJVZ01000005.1"/>
</dbReference>
<dbReference type="InterPro" id="IPR036942">
    <property type="entry name" value="Beta-barrel_TonB_sf"/>
</dbReference>
<dbReference type="InterPro" id="IPR037066">
    <property type="entry name" value="Plug_dom_sf"/>
</dbReference>